<feature type="transmembrane region" description="Helical" evidence="1">
    <location>
        <begin position="169"/>
        <end position="187"/>
    </location>
</feature>
<keyword evidence="3" id="KW-1185">Reference proteome</keyword>
<protein>
    <submittedName>
        <fullName evidence="2">Uncharacterized protein</fullName>
    </submittedName>
</protein>
<reference evidence="2 3" key="1">
    <citation type="submission" date="2024-03" db="EMBL/GenBank/DDBJ databases">
        <title>Two novel species of the genus Flavobacterium exhibiting potentially degradation of complex polysaccharides.</title>
        <authorList>
            <person name="Lian X."/>
        </authorList>
    </citation>
    <scope>NUCLEOTIDE SEQUENCE [LARGE SCALE GENOMIC DNA]</scope>
    <source>
        <strain evidence="2 3">N6</strain>
    </source>
</reference>
<comment type="caution">
    <text evidence="2">The sequence shown here is derived from an EMBL/GenBank/DDBJ whole genome shotgun (WGS) entry which is preliminary data.</text>
</comment>
<dbReference type="Proteomes" id="UP001468798">
    <property type="component" value="Unassembled WGS sequence"/>
</dbReference>
<evidence type="ECO:0000313" key="3">
    <source>
        <dbReference type="Proteomes" id="UP001468798"/>
    </source>
</evidence>
<keyword evidence="1" id="KW-0472">Membrane</keyword>
<accession>A0ABU9NI52</accession>
<evidence type="ECO:0000256" key="1">
    <source>
        <dbReference type="SAM" id="Phobius"/>
    </source>
</evidence>
<evidence type="ECO:0000313" key="2">
    <source>
        <dbReference type="EMBL" id="MEM0575008.1"/>
    </source>
</evidence>
<gene>
    <name evidence="2" type="ORF">WFZ86_00690</name>
</gene>
<sequence length="238" mass="27940">MLLYKTNVQEKLLQDRQKVIDVDTLLHQVEQILSQNIQERNRIESAIREKSSTNQNEFVIDLLETDKIFHLDQIKTICIAYRLRFLDSHFFKDNLPAEAISEIRRLEKLHQTTLQGFKIMATTKTFQLLSYDDPLLFAPLGNGYYYLIHKWGEDLHPARKLLVTPFKNVLNFVIFSALLSLLFSAFVPESNLSKRVVMAPIIIFLFMFKSVFAVGMYAFFMKGKNFNEAIWNRVYFNN</sequence>
<proteinExistence type="predicted"/>
<keyword evidence="1" id="KW-1133">Transmembrane helix</keyword>
<feature type="transmembrane region" description="Helical" evidence="1">
    <location>
        <begin position="199"/>
        <end position="220"/>
    </location>
</feature>
<dbReference type="EMBL" id="JBCGDP010000001">
    <property type="protein sequence ID" value="MEM0575008.1"/>
    <property type="molecule type" value="Genomic_DNA"/>
</dbReference>
<name>A0ABU9NI52_9FLAO</name>
<dbReference type="RefSeq" id="WP_342690164.1">
    <property type="nucleotide sequence ID" value="NZ_JBCGDP010000001.1"/>
</dbReference>
<organism evidence="2 3">
    <name type="scientific">Flavobacterium polysaccharolyticum</name>
    <dbReference type="NCBI Taxonomy" id="3133148"/>
    <lineage>
        <taxon>Bacteria</taxon>
        <taxon>Pseudomonadati</taxon>
        <taxon>Bacteroidota</taxon>
        <taxon>Flavobacteriia</taxon>
        <taxon>Flavobacteriales</taxon>
        <taxon>Flavobacteriaceae</taxon>
        <taxon>Flavobacterium</taxon>
    </lineage>
</organism>
<keyword evidence="1" id="KW-0812">Transmembrane</keyword>